<name>A0A1H9MBQ8_9BACT</name>
<dbReference type="Pfam" id="PF13470">
    <property type="entry name" value="PIN_3"/>
    <property type="match status" value="1"/>
</dbReference>
<dbReference type="InterPro" id="IPR002716">
    <property type="entry name" value="PIN_dom"/>
</dbReference>
<feature type="domain" description="PIN" evidence="1">
    <location>
        <begin position="3"/>
        <end position="115"/>
    </location>
</feature>
<dbReference type="InterPro" id="IPR029060">
    <property type="entry name" value="PIN-like_dom_sf"/>
</dbReference>
<dbReference type="CDD" id="cd09854">
    <property type="entry name" value="PIN_VapC-like"/>
    <property type="match status" value="1"/>
</dbReference>
<evidence type="ECO:0000259" key="1">
    <source>
        <dbReference type="Pfam" id="PF13470"/>
    </source>
</evidence>
<evidence type="ECO:0000313" key="3">
    <source>
        <dbReference type="Proteomes" id="UP000199021"/>
    </source>
</evidence>
<protein>
    <submittedName>
        <fullName evidence="2">PIN domain-containing protein</fullName>
    </submittedName>
</protein>
<dbReference type="RefSeq" id="WP_090172188.1">
    <property type="nucleotide sequence ID" value="NZ_FOFB01000028.1"/>
</dbReference>
<gene>
    <name evidence="2" type="ORF">SAMN05444359_12839</name>
</gene>
<dbReference type="AlphaFoldDB" id="A0A1H9MBQ8"/>
<sequence length="137" mass="15540">MKKLFIDTNIILDLLAKRPEYASAAALFTLGDNKKVDLYVSSLSFANMNYILRKLLGKEKTIKVLRDLELIVSITDLNGKIVQLALNDSDFKDFEDGLQYYSAVEIGADVIITRNLPDFKHSKIPVLTADQYLKLRE</sequence>
<accession>A0A1H9MBQ8</accession>
<dbReference type="InParanoid" id="A0A1H9MBQ8"/>
<dbReference type="EMBL" id="FOFB01000028">
    <property type="protein sequence ID" value="SER21200.1"/>
    <property type="molecule type" value="Genomic_DNA"/>
</dbReference>
<organism evidence="2 3">
    <name type="scientific">Neolewinella agarilytica</name>
    <dbReference type="NCBI Taxonomy" id="478744"/>
    <lineage>
        <taxon>Bacteria</taxon>
        <taxon>Pseudomonadati</taxon>
        <taxon>Bacteroidota</taxon>
        <taxon>Saprospiria</taxon>
        <taxon>Saprospirales</taxon>
        <taxon>Lewinellaceae</taxon>
        <taxon>Neolewinella</taxon>
    </lineage>
</organism>
<evidence type="ECO:0000313" key="2">
    <source>
        <dbReference type="EMBL" id="SER21200.1"/>
    </source>
</evidence>
<keyword evidence="3" id="KW-1185">Reference proteome</keyword>
<proteinExistence type="predicted"/>
<dbReference type="STRING" id="478744.SAMN05444359_12839"/>
<dbReference type="Gene3D" id="3.40.50.1010">
    <property type="entry name" value="5'-nuclease"/>
    <property type="match status" value="1"/>
</dbReference>
<dbReference type="SUPFAM" id="SSF88723">
    <property type="entry name" value="PIN domain-like"/>
    <property type="match status" value="1"/>
</dbReference>
<dbReference type="Proteomes" id="UP000199021">
    <property type="component" value="Unassembled WGS sequence"/>
</dbReference>
<dbReference type="OrthoDB" id="1148871at2"/>
<reference evidence="3" key="1">
    <citation type="submission" date="2016-10" db="EMBL/GenBank/DDBJ databases">
        <authorList>
            <person name="Varghese N."/>
            <person name="Submissions S."/>
        </authorList>
    </citation>
    <scope>NUCLEOTIDE SEQUENCE [LARGE SCALE GENOMIC DNA]</scope>
    <source>
        <strain evidence="3">DSM 24740</strain>
    </source>
</reference>